<feature type="transmembrane region" description="Helical" evidence="10">
    <location>
        <begin position="387"/>
        <end position="415"/>
    </location>
</feature>
<dbReference type="OrthoDB" id="9778908at2"/>
<keyword evidence="3" id="KW-1003">Cell membrane</keyword>
<dbReference type="PANTHER" id="PTHR11795:SF371">
    <property type="entry name" value="HIGH-AFFINITY BRANCHED-CHAIN AMINO ACID TRANSPORT SYSTEM PERMEASE PROTEIN LIVH"/>
    <property type="match status" value="1"/>
</dbReference>
<evidence type="ECO:0000256" key="10">
    <source>
        <dbReference type="SAM" id="Phobius"/>
    </source>
</evidence>
<evidence type="ECO:0000256" key="5">
    <source>
        <dbReference type="ARBA" id="ARBA00022692"/>
    </source>
</evidence>
<dbReference type="InterPro" id="IPR052157">
    <property type="entry name" value="BCAA_transport_permease"/>
</dbReference>
<keyword evidence="12" id="KW-1185">Reference proteome</keyword>
<evidence type="ECO:0000256" key="8">
    <source>
        <dbReference type="ARBA" id="ARBA00023136"/>
    </source>
</evidence>
<dbReference type="GO" id="GO:0005304">
    <property type="term" value="F:L-valine transmembrane transporter activity"/>
    <property type="evidence" value="ECO:0007669"/>
    <property type="project" value="TreeGrafter"/>
</dbReference>
<keyword evidence="4" id="KW-0997">Cell inner membrane</keyword>
<feature type="transmembrane region" description="Helical" evidence="10">
    <location>
        <begin position="211"/>
        <end position="232"/>
    </location>
</feature>
<evidence type="ECO:0000313" key="12">
    <source>
        <dbReference type="Proteomes" id="UP000216361"/>
    </source>
</evidence>
<reference evidence="11 12" key="1">
    <citation type="submission" date="2017-07" db="EMBL/GenBank/DDBJ databases">
        <title>Elstera cyanobacteriorum sp. nov., a novel bacterium isolated from cyanobacterial aggregates in a eutrophic lake.</title>
        <authorList>
            <person name="Cai H."/>
        </authorList>
    </citation>
    <scope>NUCLEOTIDE SEQUENCE [LARGE SCALE GENOMIC DNA]</scope>
    <source>
        <strain evidence="11 12">TH019</strain>
    </source>
</reference>
<dbReference type="PANTHER" id="PTHR11795">
    <property type="entry name" value="BRANCHED-CHAIN AMINO ACID TRANSPORT SYSTEM PERMEASE PROTEIN LIVH"/>
    <property type="match status" value="1"/>
</dbReference>
<feature type="transmembrane region" description="Helical" evidence="10">
    <location>
        <begin position="244"/>
        <end position="266"/>
    </location>
</feature>
<dbReference type="InterPro" id="IPR001851">
    <property type="entry name" value="ABC_transp_permease"/>
</dbReference>
<comment type="caution">
    <text evidence="11">The sequence shown here is derived from an EMBL/GenBank/DDBJ whole genome shotgun (WGS) entry which is preliminary data.</text>
</comment>
<evidence type="ECO:0000256" key="2">
    <source>
        <dbReference type="ARBA" id="ARBA00022448"/>
    </source>
</evidence>
<dbReference type="Proteomes" id="UP000216361">
    <property type="component" value="Unassembled WGS sequence"/>
</dbReference>
<dbReference type="GO" id="GO:0015192">
    <property type="term" value="F:L-phenylalanine transmembrane transporter activity"/>
    <property type="evidence" value="ECO:0007669"/>
    <property type="project" value="TreeGrafter"/>
</dbReference>
<dbReference type="GO" id="GO:0015808">
    <property type="term" value="P:L-alanine transport"/>
    <property type="evidence" value="ECO:0007669"/>
    <property type="project" value="TreeGrafter"/>
</dbReference>
<feature type="transmembrane region" description="Helical" evidence="10">
    <location>
        <begin position="187"/>
        <end position="205"/>
    </location>
</feature>
<evidence type="ECO:0008006" key="13">
    <source>
        <dbReference type="Google" id="ProtNLM"/>
    </source>
</evidence>
<comment type="similarity">
    <text evidence="9">Belongs to the binding-protein-dependent transport system permease family. LivHM subfamily.</text>
</comment>
<evidence type="ECO:0000256" key="9">
    <source>
        <dbReference type="ARBA" id="ARBA00037998"/>
    </source>
</evidence>
<feature type="transmembrane region" description="Helical" evidence="10">
    <location>
        <begin position="295"/>
        <end position="315"/>
    </location>
</feature>
<feature type="transmembrane region" description="Helical" evidence="10">
    <location>
        <begin position="348"/>
        <end position="367"/>
    </location>
</feature>
<dbReference type="GO" id="GO:1903806">
    <property type="term" value="P:L-isoleucine import across plasma membrane"/>
    <property type="evidence" value="ECO:0007669"/>
    <property type="project" value="TreeGrafter"/>
</dbReference>
<keyword evidence="2" id="KW-0813">Transport</keyword>
<name>A0A255XYG9_9PROT</name>
<dbReference type="Pfam" id="PF02653">
    <property type="entry name" value="BPD_transp_2"/>
    <property type="match status" value="1"/>
</dbReference>
<keyword evidence="8 10" id="KW-0472">Membrane</keyword>
<protein>
    <recommendedName>
        <fullName evidence="13">Branched-chain amino acid ABC transporter permease</fullName>
    </recommendedName>
</protein>
<dbReference type="AlphaFoldDB" id="A0A255XYG9"/>
<dbReference type="GO" id="GO:0005886">
    <property type="term" value="C:plasma membrane"/>
    <property type="evidence" value="ECO:0007669"/>
    <property type="project" value="UniProtKB-SubCell"/>
</dbReference>
<evidence type="ECO:0000256" key="4">
    <source>
        <dbReference type="ARBA" id="ARBA00022519"/>
    </source>
</evidence>
<evidence type="ECO:0000256" key="7">
    <source>
        <dbReference type="ARBA" id="ARBA00022989"/>
    </source>
</evidence>
<evidence type="ECO:0000313" key="11">
    <source>
        <dbReference type="EMBL" id="OYQ21444.1"/>
    </source>
</evidence>
<keyword evidence="6" id="KW-0029">Amino-acid transport</keyword>
<gene>
    <name evidence="11" type="ORF">CHR90_02105</name>
</gene>
<dbReference type="CDD" id="cd06582">
    <property type="entry name" value="TM_PBP1_LivH_like"/>
    <property type="match status" value="1"/>
</dbReference>
<dbReference type="GO" id="GO:0015188">
    <property type="term" value="F:L-isoleucine transmembrane transporter activity"/>
    <property type="evidence" value="ECO:0007669"/>
    <property type="project" value="TreeGrafter"/>
</dbReference>
<proteinExistence type="inferred from homology"/>
<dbReference type="GO" id="GO:0042941">
    <property type="term" value="P:D-alanine transmembrane transport"/>
    <property type="evidence" value="ECO:0007669"/>
    <property type="project" value="TreeGrafter"/>
</dbReference>
<sequence length="448" mass="47349">MQIMAFLRRYARRYHLGIASAFLTVLLLTACEKEPRDLLAACTDLVAAFEPADRPVTRGVPQVVGPLSVRIEFSWGAGERDALTCHFAARAQALETPPLRAVETLRRGALSDRELMVLDLWARLPGAGPTLYQPGQVWEKQALSGTAYFVQQMLNALSVGSLYALIAVGYALIFSLLEIVNFAFGELAMVGSILAVIVILLLGGAGVDSAWVLLPAAVMAVLAYGGVLGAVIDRSVYRPLGRDSRLTPLVAAIGLALVVQNSVLLAQGARSKYLPPLIGGGWTLHLGESTVRFSFNQLTLMLLTLCVGIALHYSVQRTRFGRDLRACAADPKMAALLGVPVDKVIARAFMLSTALAGLGGLVSVVYYGQTDHSIGLALGFKALTGAILGGIGSLTGAMAGALLVGLVEILFAGFVSNEMRDLAVFVLLVGGLIVRPTGVFGTKNETSS</sequence>
<dbReference type="RefSeq" id="WP_094407249.1">
    <property type="nucleotide sequence ID" value="NZ_BMJZ01000007.1"/>
</dbReference>
<organism evidence="11 12">
    <name type="scientific">Elstera cyanobacteriorum</name>
    <dbReference type="NCBI Taxonomy" id="2022747"/>
    <lineage>
        <taxon>Bacteria</taxon>
        <taxon>Pseudomonadati</taxon>
        <taxon>Pseudomonadota</taxon>
        <taxon>Alphaproteobacteria</taxon>
        <taxon>Rhodospirillales</taxon>
        <taxon>Rhodospirillaceae</taxon>
        <taxon>Elstera</taxon>
    </lineage>
</organism>
<dbReference type="EMBL" id="NOXS01000022">
    <property type="protein sequence ID" value="OYQ21444.1"/>
    <property type="molecule type" value="Genomic_DNA"/>
</dbReference>
<evidence type="ECO:0000256" key="6">
    <source>
        <dbReference type="ARBA" id="ARBA00022970"/>
    </source>
</evidence>
<evidence type="ECO:0000256" key="1">
    <source>
        <dbReference type="ARBA" id="ARBA00004651"/>
    </source>
</evidence>
<feature type="transmembrane region" description="Helical" evidence="10">
    <location>
        <begin position="162"/>
        <end position="180"/>
    </location>
</feature>
<feature type="transmembrane region" description="Helical" evidence="10">
    <location>
        <begin position="422"/>
        <end position="441"/>
    </location>
</feature>
<dbReference type="GO" id="GO:0015190">
    <property type="term" value="F:L-leucine transmembrane transporter activity"/>
    <property type="evidence" value="ECO:0007669"/>
    <property type="project" value="TreeGrafter"/>
</dbReference>
<accession>A0A255XYG9</accession>
<keyword evidence="7 10" id="KW-1133">Transmembrane helix</keyword>
<comment type="subcellular location">
    <subcellularLocation>
        <location evidence="1">Cell membrane</location>
        <topology evidence="1">Multi-pass membrane protein</topology>
    </subcellularLocation>
</comment>
<evidence type="ECO:0000256" key="3">
    <source>
        <dbReference type="ARBA" id="ARBA00022475"/>
    </source>
</evidence>
<keyword evidence="5 10" id="KW-0812">Transmembrane</keyword>